<dbReference type="PANTHER" id="PTHR45629:SF7">
    <property type="entry name" value="DNA EXCISION REPAIR PROTEIN ERCC-6-RELATED"/>
    <property type="match status" value="1"/>
</dbReference>
<protein>
    <submittedName>
        <fullName evidence="4">DNA helicase</fullName>
    </submittedName>
</protein>
<dbReference type="PANTHER" id="PTHR45629">
    <property type="entry name" value="SNF2/RAD54 FAMILY MEMBER"/>
    <property type="match status" value="1"/>
</dbReference>
<keyword evidence="4" id="KW-0067">ATP-binding</keyword>
<feature type="domain" description="Helicase ATP-binding" evidence="2">
    <location>
        <begin position="144"/>
        <end position="347"/>
    </location>
</feature>
<dbReference type="Gene3D" id="3.40.50.10810">
    <property type="entry name" value="Tandem AAA-ATPase domain"/>
    <property type="match status" value="1"/>
</dbReference>
<dbReference type="PROSITE" id="PS51194">
    <property type="entry name" value="HELICASE_CTER"/>
    <property type="match status" value="1"/>
</dbReference>
<dbReference type="PROSITE" id="PS51192">
    <property type="entry name" value="HELICASE_ATP_BIND_1"/>
    <property type="match status" value="1"/>
</dbReference>
<dbReference type="InterPro" id="IPR014001">
    <property type="entry name" value="Helicase_ATP-bd"/>
</dbReference>
<dbReference type="Pfam" id="PF00176">
    <property type="entry name" value="SNF2-rel_dom"/>
    <property type="match status" value="1"/>
</dbReference>
<dbReference type="Proteomes" id="UP000260273">
    <property type="component" value="Segment"/>
</dbReference>
<dbReference type="GO" id="GO:0005524">
    <property type="term" value="F:ATP binding"/>
    <property type="evidence" value="ECO:0007669"/>
    <property type="project" value="InterPro"/>
</dbReference>
<dbReference type="SUPFAM" id="SSF52540">
    <property type="entry name" value="P-loop containing nucleoside triphosphate hydrolases"/>
    <property type="match status" value="2"/>
</dbReference>
<gene>
    <name evidence="4" type="primary">82</name>
    <name evidence="4" type="ORF">SEA_PLEAKLEY_82</name>
</gene>
<dbReference type="InterPro" id="IPR027417">
    <property type="entry name" value="P-loop_NTPase"/>
</dbReference>
<keyword evidence="4" id="KW-0547">Nucleotide-binding</keyword>
<name>A0A345M6K0_9CAUD</name>
<dbReference type="InterPro" id="IPR050496">
    <property type="entry name" value="SNF2_RAD54_helicase_repair"/>
</dbReference>
<sequence>MSAIELVADNPAAAERIEAIREGLIWAELADDDTSKHTIEIWWPSGKNKHQVLTEKVKSLGGKSQGGGGSLPLSLTNCKELRRVFGEDLDISEGLNNWALDEIERLGAIENFASASSDAELDPRVAQELPALARMVHAYQRAGVAFLTHTRRALLADQPGLGKTLQTVGAMSNAGIVGDILVAAPSAAVATTWPDELAMWAPNDECVTVMGTGPKRHKIFEALGPAPTDHRRWVIVNLEMLRSEWIKPTRVRRPHKQTGKMGWFEEKGWWAHRYPEIHEREWAAFVIDESHRCLICHSAKPQSQTQVRAGAGMVPVAEDGLKIALSGTPMRGKPENLWGTLNWLYPEKYHAYWTWASQWFHVLGDVRDPKSNMEIAGLDENKAKMFYEDIAPIMLRRTKKEVRAELPDKLYAGTPLPYPDGTFDEHNPIGHWVPMSPKQAKAYNEIRDQAETILDSGVLTANGVLAELTRLKQFAICYGDVETYIDSKGNEAYRFLPKLPSAKFDWLVEFLDSLGINKHSSMEPDEDERKVVVASQFTGILDMYEQELNKLGIECLKITGKVSQAQRKANKDRWQERGGPRVFLLNTVAGGVSLTLDAADDLVFLDETWIPDDQEQVEDRIHRVSRLHQVTIHYLRTLETVEENIALTAGSRERLTKMLIDGQRGVGFAKALLTPINREKAA</sequence>
<keyword evidence="5" id="KW-1185">Reference proteome</keyword>
<evidence type="ECO:0000313" key="5">
    <source>
        <dbReference type="Proteomes" id="UP000260273"/>
    </source>
</evidence>
<evidence type="ECO:0000256" key="1">
    <source>
        <dbReference type="ARBA" id="ARBA00022801"/>
    </source>
</evidence>
<dbReference type="CDD" id="cd18793">
    <property type="entry name" value="SF2_C_SNF"/>
    <property type="match status" value="1"/>
</dbReference>
<dbReference type="EMBL" id="MH576960">
    <property type="protein sequence ID" value="AXH66121.1"/>
    <property type="molecule type" value="Genomic_DNA"/>
</dbReference>
<dbReference type="Gene3D" id="3.40.50.300">
    <property type="entry name" value="P-loop containing nucleotide triphosphate hydrolases"/>
    <property type="match status" value="1"/>
</dbReference>
<dbReference type="RefSeq" id="YP_010097476.1">
    <property type="nucleotide sequence ID" value="NC_055758.1"/>
</dbReference>
<dbReference type="Pfam" id="PF00271">
    <property type="entry name" value="Helicase_C"/>
    <property type="match status" value="1"/>
</dbReference>
<dbReference type="GO" id="GO:0004386">
    <property type="term" value="F:helicase activity"/>
    <property type="evidence" value="ECO:0007669"/>
    <property type="project" value="UniProtKB-KW"/>
</dbReference>
<dbReference type="InterPro" id="IPR049730">
    <property type="entry name" value="SNF2/RAD54-like_C"/>
</dbReference>
<dbReference type="SMART" id="SM00490">
    <property type="entry name" value="HELICc"/>
    <property type="match status" value="1"/>
</dbReference>
<evidence type="ECO:0000259" key="2">
    <source>
        <dbReference type="PROSITE" id="PS51192"/>
    </source>
</evidence>
<dbReference type="GeneID" id="65115140"/>
<organism evidence="4 5">
    <name type="scientific">Gordonia phage Pleakley</name>
    <dbReference type="NCBI Taxonomy" id="2283246"/>
    <lineage>
        <taxon>Viruses</taxon>
        <taxon>Duplodnaviria</taxon>
        <taxon>Heunggongvirae</taxon>
        <taxon>Uroviricota</taxon>
        <taxon>Caudoviricetes</taxon>
        <taxon>Zierdtviridae</taxon>
        <taxon>Emilbogenvirinae</taxon>
        <taxon>Pleakleyvirus</taxon>
        <taxon>Pleakleyvirus pleakley</taxon>
    </lineage>
</organism>
<keyword evidence="1" id="KW-0378">Hydrolase</keyword>
<keyword evidence="4" id="KW-0347">Helicase</keyword>
<dbReference type="SMART" id="SM00487">
    <property type="entry name" value="DEXDc"/>
    <property type="match status" value="1"/>
</dbReference>
<dbReference type="InterPro" id="IPR000330">
    <property type="entry name" value="SNF2_N"/>
</dbReference>
<evidence type="ECO:0000259" key="3">
    <source>
        <dbReference type="PROSITE" id="PS51194"/>
    </source>
</evidence>
<dbReference type="InterPro" id="IPR038718">
    <property type="entry name" value="SNF2-like_sf"/>
</dbReference>
<evidence type="ECO:0000313" key="4">
    <source>
        <dbReference type="EMBL" id="AXH66121.1"/>
    </source>
</evidence>
<dbReference type="KEGG" id="vg:65115140"/>
<dbReference type="InterPro" id="IPR001650">
    <property type="entry name" value="Helicase_C-like"/>
</dbReference>
<reference evidence="5" key="1">
    <citation type="submission" date="2018-07" db="EMBL/GenBank/DDBJ databases">
        <authorList>
            <person name="Quirk P.G."/>
            <person name="Krulwich T.A."/>
        </authorList>
    </citation>
    <scope>NUCLEOTIDE SEQUENCE [LARGE SCALE GENOMIC DNA]</scope>
</reference>
<proteinExistence type="predicted"/>
<feature type="domain" description="Helicase C-terminal" evidence="3">
    <location>
        <begin position="503"/>
        <end position="674"/>
    </location>
</feature>
<dbReference type="GO" id="GO:0016787">
    <property type="term" value="F:hydrolase activity"/>
    <property type="evidence" value="ECO:0007669"/>
    <property type="project" value="UniProtKB-KW"/>
</dbReference>
<accession>A0A345M6K0</accession>